<feature type="transmembrane region" description="Helical" evidence="1">
    <location>
        <begin position="121"/>
        <end position="139"/>
    </location>
</feature>
<keyword evidence="1" id="KW-0472">Membrane</keyword>
<dbReference type="OrthoDB" id="5329696at2"/>
<keyword evidence="1" id="KW-1133">Transmembrane helix</keyword>
<gene>
    <name evidence="2" type="ORF">LS81_003005</name>
</gene>
<proteinExistence type="predicted"/>
<feature type="transmembrane region" description="Helical" evidence="1">
    <location>
        <begin position="97"/>
        <end position="115"/>
    </location>
</feature>
<reference evidence="2 3" key="1">
    <citation type="journal article" date="2014" name="Genome Announc.">
        <title>Draft genome sequences of eight enterohepatic helicobacter species isolated from both laboratory and wild rodents.</title>
        <authorList>
            <person name="Sheh A."/>
            <person name="Shen Z."/>
            <person name="Fox J.G."/>
        </authorList>
    </citation>
    <scope>NUCLEOTIDE SEQUENCE [LARGE SCALE GENOMIC DNA]</scope>
    <source>
        <strain evidence="2 3">ATCC 700114</strain>
    </source>
</reference>
<protein>
    <submittedName>
        <fullName evidence="2">Uncharacterized protein</fullName>
    </submittedName>
</protein>
<accession>A0A4U8SDJ1</accession>
<dbReference type="Proteomes" id="UP000029878">
    <property type="component" value="Unassembled WGS sequence"/>
</dbReference>
<feature type="transmembrane region" description="Helical" evidence="1">
    <location>
        <begin position="6"/>
        <end position="28"/>
    </location>
</feature>
<dbReference type="EMBL" id="JRPL02000004">
    <property type="protein sequence ID" value="TLD84186.1"/>
    <property type="molecule type" value="Genomic_DNA"/>
</dbReference>
<keyword evidence="1" id="KW-0812">Transmembrane</keyword>
<organism evidence="2 3">
    <name type="scientific">Helicobacter trogontum</name>
    <dbReference type="NCBI Taxonomy" id="50960"/>
    <lineage>
        <taxon>Bacteria</taxon>
        <taxon>Pseudomonadati</taxon>
        <taxon>Campylobacterota</taxon>
        <taxon>Epsilonproteobacteria</taxon>
        <taxon>Campylobacterales</taxon>
        <taxon>Helicobacteraceae</taxon>
        <taxon>Helicobacter</taxon>
    </lineage>
</organism>
<feature type="transmembrane region" description="Helical" evidence="1">
    <location>
        <begin position="35"/>
        <end position="54"/>
    </location>
</feature>
<feature type="transmembrane region" description="Helical" evidence="1">
    <location>
        <begin position="60"/>
        <end position="85"/>
    </location>
</feature>
<dbReference type="RefSeq" id="WP_034344470.1">
    <property type="nucleotide sequence ID" value="NZ_FZNG01000027.1"/>
</dbReference>
<sequence>MTYYSLVTYSLMCSAVVLGLLSLARLFFGTFLRPITRGFISLLVFILSLIPIKYMSLSMLLYSIFDIPSFLLFFICFFSIIRTFVNQIGFTIGYRGFLFLAILWLLLLGNAFGVFEWAYGTLGYKILCVSCVIAICYCIDRVCAIFMLMSFTLWLVFANTLDLYSAMLDSNVALFGWIMQSMPLYRNNFHVALLKPKIR</sequence>
<evidence type="ECO:0000313" key="3">
    <source>
        <dbReference type="Proteomes" id="UP000029878"/>
    </source>
</evidence>
<comment type="caution">
    <text evidence="2">The sequence shown here is derived from an EMBL/GenBank/DDBJ whole genome shotgun (WGS) entry which is preliminary data.</text>
</comment>
<evidence type="ECO:0000313" key="2">
    <source>
        <dbReference type="EMBL" id="TLD84186.1"/>
    </source>
</evidence>
<dbReference type="AlphaFoldDB" id="A0A4U8SDJ1"/>
<evidence type="ECO:0000256" key="1">
    <source>
        <dbReference type="SAM" id="Phobius"/>
    </source>
</evidence>
<name>A0A4U8SDJ1_9HELI</name>